<gene>
    <name evidence="2" type="ORF">Cvel_11428</name>
</gene>
<evidence type="ECO:0000256" key="1">
    <source>
        <dbReference type="SAM" id="MobiDB-lite"/>
    </source>
</evidence>
<dbReference type="VEuPathDB" id="CryptoDB:Cvel_11428"/>
<name>A0A0G4I6L5_9ALVE</name>
<feature type="compositionally biased region" description="Acidic residues" evidence="1">
    <location>
        <begin position="79"/>
        <end position="109"/>
    </location>
</feature>
<protein>
    <submittedName>
        <fullName evidence="2">Uncharacterized protein</fullName>
    </submittedName>
</protein>
<accession>A0A0G4I6L5</accession>
<feature type="compositionally biased region" description="Basic and acidic residues" evidence="1">
    <location>
        <begin position="110"/>
        <end position="123"/>
    </location>
</feature>
<dbReference type="EMBL" id="CDMZ01005328">
    <property type="protein sequence ID" value="CEM52658.1"/>
    <property type="molecule type" value="Genomic_DNA"/>
</dbReference>
<sequence>MCVRTPLFLNWMGLDKLLLGEDVEGEERKENIKGLGFKIEELSLSARGPLFLEDEDEDKDKNGIAGPGFTYETPPYCGEQEEDASEEEFGGEEEDGYSDEEDMSEEEEEGGRRGEGKPRRATV</sequence>
<organism evidence="2">
    <name type="scientific">Chromera velia CCMP2878</name>
    <dbReference type="NCBI Taxonomy" id="1169474"/>
    <lineage>
        <taxon>Eukaryota</taxon>
        <taxon>Sar</taxon>
        <taxon>Alveolata</taxon>
        <taxon>Colpodellida</taxon>
        <taxon>Chromeraceae</taxon>
        <taxon>Chromera</taxon>
    </lineage>
</organism>
<feature type="region of interest" description="Disordered" evidence="1">
    <location>
        <begin position="52"/>
        <end position="123"/>
    </location>
</feature>
<reference evidence="2" key="1">
    <citation type="submission" date="2014-11" db="EMBL/GenBank/DDBJ databases">
        <authorList>
            <person name="Otto D Thomas"/>
            <person name="Naeem Raeece"/>
        </authorList>
    </citation>
    <scope>NUCLEOTIDE SEQUENCE</scope>
</reference>
<dbReference type="AlphaFoldDB" id="A0A0G4I6L5"/>
<evidence type="ECO:0000313" key="2">
    <source>
        <dbReference type="EMBL" id="CEM52658.1"/>
    </source>
</evidence>
<proteinExistence type="predicted"/>